<dbReference type="GO" id="GO:0016702">
    <property type="term" value="F:oxidoreductase activity, acting on single donors with incorporation of molecular oxygen, incorporation of two atoms of oxygen"/>
    <property type="evidence" value="ECO:0007669"/>
    <property type="project" value="InterPro"/>
</dbReference>
<evidence type="ECO:0008006" key="7">
    <source>
        <dbReference type="Google" id="ProtNLM"/>
    </source>
</evidence>
<dbReference type="Proteomes" id="UP001152759">
    <property type="component" value="Chromosome 9"/>
</dbReference>
<dbReference type="InterPro" id="IPR012864">
    <property type="entry name" value="PCO/ADO"/>
</dbReference>
<dbReference type="OrthoDB" id="271433at2759"/>
<dbReference type="SUPFAM" id="SSF51182">
    <property type="entry name" value="RmlC-like cupins"/>
    <property type="match status" value="1"/>
</dbReference>
<evidence type="ECO:0000256" key="1">
    <source>
        <dbReference type="ARBA" id="ARBA00022723"/>
    </source>
</evidence>
<evidence type="ECO:0000256" key="2">
    <source>
        <dbReference type="ARBA" id="ARBA00023002"/>
    </source>
</evidence>
<evidence type="ECO:0000313" key="6">
    <source>
        <dbReference type="Proteomes" id="UP001152759"/>
    </source>
</evidence>
<dbReference type="CDD" id="cd20289">
    <property type="entry name" value="cupin_ADO"/>
    <property type="match status" value="1"/>
</dbReference>
<dbReference type="AlphaFoldDB" id="A0A9P0F881"/>
<keyword evidence="2" id="KW-0560">Oxidoreductase</keyword>
<dbReference type="KEGG" id="btab:109043882"/>
<dbReference type="PANTHER" id="PTHR22966">
    <property type="entry name" value="2-AMINOETHANETHIOL DIOXYGENASE"/>
    <property type="match status" value="1"/>
</dbReference>
<dbReference type="InterPro" id="IPR011051">
    <property type="entry name" value="RmlC_Cupin_sf"/>
</dbReference>
<proteinExistence type="predicted"/>
<dbReference type="GO" id="GO:0005739">
    <property type="term" value="C:mitochondrion"/>
    <property type="evidence" value="ECO:0007669"/>
    <property type="project" value="TreeGrafter"/>
</dbReference>
<evidence type="ECO:0000256" key="4">
    <source>
        <dbReference type="SAM" id="MobiDB-lite"/>
    </source>
</evidence>
<evidence type="ECO:0000256" key="3">
    <source>
        <dbReference type="ARBA" id="ARBA00023004"/>
    </source>
</evidence>
<dbReference type="EMBL" id="OU963870">
    <property type="protein sequence ID" value="CAH0396143.1"/>
    <property type="molecule type" value="Genomic_DNA"/>
</dbReference>
<dbReference type="GO" id="GO:0046872">
    <property type="term" value="F:metal ion binding"/>
    <property type="evidence" value="ECO:0007669"/>
    <property type="project" value="UniProtKB-KW"/>
</dbReference>
<reference evidence="5" key="1">
    <citation type="submission" date="2021-12" db="EMBL/GenBank/DDBJ databases">
        <authorList>
            <person name="King R."/>
        </authorList>
    </citation>
    <scope>NUCLEOTIDE SEQUENCE</scope>
</reference>
<dbReference type="InterPro" id="IPR014710">
    <property type="entry name" value="RmlC-like_jellyroll"/>
</dbReference>
<keyword evidence="3" id="KW-0408">Iron</keyword>
<keyword evidence="1" id="KW-0479">Metal-binding</keyword>
<dbReference type="Pfam" id="PF07847">
    <property type="entry name" value="PCO_ADO"/>
    <property type="match status" value="1"/>
</dbReference>
<evidence type="ECO:0000313" key="5">
    <source>
        <dbReference type="EMBL" id="CAH0396143.1"/>
    </source>
</evidence>
<dbReference type="Gene3D" id="2.60.120.10">
    <property type="entry name" value="Jelly Rolls"/>
    <property type="match status" value="1"/>
</dbReference>
<feature type="compositionally biased region" description="Low complexity" evidence="4">
    <location>
        <begin position="134"/>
        <end position="147"/>
    </location>
</feature>
<sequence length="258" mass="28569">MAPLVETVIRQAVKTFTKSPNAPSSTVFRENFENLVSHVNHLTYNDVRLDRSLLVSNTMNHRRAPVTYVEILENKEVTIGIFILRPGAKLPLHDHPLMYGILKVIFGKVSIQSYTLVKKPTVPEKLVEPNGDVSGTSSGSDASSSSLSSLETSDYLYSEIPLLANKHPSMIVSDTDSCCVLTPTERNLHEIRTVDGPAAFIDILSPPYYSVIPDVGPRQCLYFIEVGSEKSLVKLKPVPNQSEYWNDTAPYQGPPINN</sequence>
<protein>
    <recommendedName>
        <fullName evidence="7">2-aminoethanethiol dioxygenase</fullName>
    </recommendedName>
</protein>
<accession>A0A9P0F881</accession>
<gene>
    <name evidence="5" type="ORF">BEMITA_LOCUS14247</name>
</gene>
<organism evidence="5 6">
    <name type="scientific">Bemisia tabaci</name>
    <name type="common">Sweetpotato whitefly</name>
    <name type="synonym">Aleurodes tabaci</name>
    <dbReference type="NCBI Taxonomy" id="7038"/>
    <lineage>
        <taxon>Eukaryota</taxon>
        <taxon>Metazoa</taxon>
        <taxon>Ecdysozoa</taxon>
        <taxon>Arthropoda</taxon>
        <taxon>Hexapoda</taxon>
        <taxon>Insecta</taxon>
        <taxon>Pterygota</taxon>
        <taxon>Neoptera</taxon>
        <taxon>Paraneoptera</taxon>
        <taxon>Hemiptera</taxon>
        <taxon>Sternorrhyncha</taxon>
        <taxon>Aleyrodoidea</taxon>
        <taxon>Aleyrodidae</taxon>
        <taxon>Aleyrodinae</taxon>
        <taxon>Bemisia</taxon>
    </lineage>
</organism>
<dbReference type="PANTHER" id="PTHR22966:SF61">
    <property type="entry name" value="2-AMINOETHANETHIOL DIOXYGENASE"/>
    <property type="match status" value="1"/>
</dbReference>
<keyword evidence="6" id="KW-1185">Reference proteome</keyword>
<feature type="region of interest" description="Disordered" evidence="4">
    <location>
        <begin position="125"/>
        <end position="147"/>
    </location>
</feature>
<name>A0A9P0F881_BEMTA</name>